<dbReference type="EMBL" id="AGZO01000031">
    <property type="protein sequence ID" value="EKN09392.1"/>
    <property type="molecule type" value="Genomic_DNA"/>
</dbReference>
<dbReference type="AlphaFoldDB" id="K5Y851"/>
<proteinExistence type="predicted"/>
<dbReference type="HOGENOM" id="CLU_032377_1_0_10"/>
<evidence type="ECO:0000313" key="2">
    <source>
        <dbReference type="Proteomes" id="UP000006330"/>
    </source>
</evidence>
<dbReference type="PATRIC" id="fig|999418.3.peg.4497"/>
<protein>
    <recommendedName>
        <fullName evidence="3">Glycosyltransferase subfamily 4-like N-terminal domain-containing protein</fullName>
    </recommendedName>
</protein>
<sequence length="402" mass="46745">MKVLIISNLFYPYNHIGSFRIEAFAKYFQLAGHSVTVVTEGKVNKTALWNGCEIHYITDPLTAPSFMNYCIKKGSRWSLSQILIALLGRITSDSRFIWRFKAYQKIISLYKTNSFHVVLTTFDPLAPHLIALRLRRNGYKFYWIADMRDEMSKNILISRYRTKRLIPYERKIVNSSDLVVSVSEPLLKDFKRLCKHDHFLEIKNGYDYEEVYDVRFQSQFTMAFIGRFYWGINPNNWFKAFSELIREGKLPTNCLIKIIGNNSKLDIPQNIASNVFQLDSVIHSEAIRMSLDVDTLVVIHPTGRKGVYTGKLFDYLATNKPILALCDPEDVIAQLLNETKAGFTVDNADIDGIKKMILRCYSIWKNKEVLPRDWEKIKQYTRKNQCKILLEYLANNVGEDLN</sequence>
<dbReference type="OrthoDB" id="9794575at2"/>
<dbReference type="Proteomes" id="UP000006330">
    <property type="component" value="Unassembled WGS sequence"/>
</dbReference>
<dbReference type="SUPFAM" id="SSF53756">
    <property type="entry name" value="UDP-Glycosyltransferase/glycogen phosphorylase"/>
    <property type="match status" value="1"/>
</dbReference>
<comment type="caution">
    <text evidence="1">The sequence shown here is derived from an EMBL/GenBank/DDBJ whole genome shotgun (WGS) entry which is preliminary data.</text>
</comment>
<name>K5Y851_9BACT</name>
<reference evidence="1 2" key="1">
    <citation type="submission" date="2012-02" db="EMBL/GenBank/DDBJ databases">
        <title>The Genome Sequence of Parabacteroides goldsteinii CL02T12C30.</title>
        <authorList>
            <consortium name="The Broad Institute Genome Sequencing Platform"/>
            <person name="Earl A."/>
            <person name="Ward D."/>
            <person name="Feldgarden M."/>
            <person name="Gevers D."/>
            <person name="Zitomersky N.L."/>
            <person name="Coyne M.J."/>
            <person name="Comstock L.E."/>
            <person name="Young S.K."/>
            <person name="Zeng Q."/>
            <person name="Gargeya S."/>
            <person name="Fitzgerald M."/>
            <person name="Haas B."/>
            <person name="Abouelleil A."/>
            <person name="Alvarado L."/>
            <person name="Arachchi H.M."/>
            <person name="Berlin A."/>
            <person name="Chapman S.B."/>
            <person name="Gearin G."/>
            <person name="Goldberg J."/>
            <person name="Griggs A."/>
            <person name="Gujja S."/>
            <person name="Hansen M."/>
            <person name="Heiman D."/>
            <person name="Howarth C."/>
            <person name="Larimer J."/>
            <person name="Lui A."/>
            <person name="MacDonald P.J.P."/>
            <person name="McCowen C."/>
            <person name="Montmayeur A."/>
            <person name="Murphy C."/>
            <person name="Neiman D."/>
            <person name="Pearson M."/>
            <person name="Priest M."/>
            <person name="Roberts A."/>
            <person name="Saif S."/>
            <person name="Shea T."/>
            <person name="Sisk P."/>
            <person name="Stolte C."/>
            <person name="Sykes S."/>
            <person name="Wortman J."/>
            <person name="Nusbaum C."/>
            <person name="Birren B."/>
        </authorList>
    </citation>
    <scope>NUCLEOTIDE SEQUENCE [LARGE SCALE GENOMIC DNA]</scope>
    <source>
        <strain evidence="1 2">CL02T12C30</strain>
    </source>
</reference>
<evidence type="ECO:0008006" key="3">
    <source>
        <dbReference type="Google" id="ProtNLM"/>
    </source>
</evidence>
<evidence type="ECO:0000313" key="1">
    <source>
        <dbReference type="EMBL" id="EKN09392.1"/>
    </source>
</evidence>
<organism evidence="1 2">
    <name type="scientific">Parabacteroides goldsteinii CL02T12C30</name>
    <dbReference type="NCBI Taxonomy" id="999418"/>
    <lineage>
        <taxon>Bacteria</taxon>
        <taxon>Pseudomonadati</taxon>
        <taxon>Bacteroidota</taxon>
        <taxon>Bacteroidia</taxon>
        <taxon>Bacteroidales</taxon>
        <taxon>Tannerellaceae</taxon>
        <taxon>Parabacteroides</taxon>
    </lineage>
</organism>
<accession>K5Y851</accession>
<dbReference type="Gene3D" id="3.40.50.2000">
    <property type="entry name" value="Glycogen Phosphorylase B"/>
    <property type="match status" value="2"/>
</dbReference>
<gene>
    <name evidence="1" type="ORF">HMPREF1076_04421</name>
</gene>